<keyword evidence="3 5" id="KW-0808">Transferase</keyword>
<evidence type="ECO:0000313" key="5">
    <source>
        <dbReference type="EMBL" id="NDK57533.1"/>
    </source>
</evidence>
<accession>A0A6B2H538</accession>
<dbReference type="EMBL" id="JAAEAA010000029">
    <property type="protein sequence ID" value="NDK57533.1"/>
    <property type="molecule type" value="Genomic_DNA"/>
</dbReference>
<dbReference type="InterPro" id="IPR029044">
    <property type="entry name" value="Nucleotide-diphossugar_trans"/>
</dbReference>
<keyword evidence="6" id="KW-1185">Reference proteome</keyword>
<evidence type="ECO:0000313" key="6">
    <source>
        <dbReference type="Proteomes" id="UP000478546"/>
    </source>
</evidence>
<dbReference type="PANTHER" id="PTHR43179">
    <property type="entry name" value="RHAMNOSYLTRANSFERASE WBBL"/>
    <property type="match status" value="1"/>
</dbReference>
<dbReference type="RefSeq" id="WP_162347592.1">
    <property type="nucleotide sequence ID" value="NZ_JAAEAA010000029.1"/>
</dbReference>
<reference evidence="5 6" key="1">
    <citation type="submission" date="2020-01" db="EMBL/GenBank/DDBJ databases">
        <authorList>
            <person name="Kim M.K."/>
        </authorList>
    </citation>
    <scope>NUCLEOTIDE SEQUENCE [LARGE SCALE GENOMIC DNA]</scope>
    <source>
        <strain evidence="5 6">BT213</strain>
    </source>
</reference>
<comment type="caution">
    <text evidence="5">The sequence shown here is derived from an EMBL/GenBank/DDBJ whole genome shotgun (WGS) entry which is preliminary data.</text>
</comment>
<dbReference type="AlphaFoldDB" id="A0A6B2H538"/>
<protein>
    <submittedName>
        <fullName evidence="5">Glycosyltransferase family 2 protein</fullName>
    </submittedName>
</protein>
<sequence length="275" mass="31925">MISIIVAVHNQLAINKIFVEHLQKYTYHTYELIIVDNNSTDGSREYYKSIGATVIENSQNFSYPYCQNQGIRAAKYDVFAFLNNDIIVAPHWDKKLLEAMDAHGLEIATPAGIERAETPKATRKLHRRWKAIKNFVGYVAKNDFTFRLMVKLMYGNWEKFNEKRYANYGTDVIEGFLGNSVIMKRSALDKVGFWDERIQAADWDLYFRSKKRSIDYGDIKPVHVALGVFNHHFIRITLGSNIKKEPVFADAANIIPLKDKWTDKEREILQKDLPR</sequence>
<dbReference type="GO" id="GO:0016757">
    <property type="term" value="F:glycosyltransferase activity"/>
    <property type="evidence" value="ECO:0007669"/>
    <property type="project" value="UniProtKB-KW"/>
</dbReference>
<dbReference type="PANTHER" id="PTHR43179:SF12">
    <property type="entry name" value="GALACTOFURANOSYLTRANSFERASE GLFT2"/>
    <property type="match status" value="1"/>
</dbReference>
<dbReference type="Gene3D" id="3.90.550.10">
    <property type="entry name" value="Spore Coat Polysaccharide Biosynthesis Protein SpsA, Chain A"/>
    <property type="match status" value="1"/>
</dbReference>
<feature type="domain" description="Glycosyltransferase 2-like" evidence="4">
    <location>
        <begin position="3"/>
        <end position="190"/>
    </location>
</feature>
<evidence type="ECO:0000256" key="1">
    <source>
        <dbReference type="ARBA" id="ARBA00006739"/>
    </source>
</evidence>
<dbReference type="Pfam" id="PF00535">
    <property type="entry name" value="Glycos_transf_2"/>
    <property type="match status" value="1"/>
</dbReference>
<dbReference type="SUPFAM" id="SSF53448">
    <property type="entry name" value="Nucleotide-diphospho-sugar transferases"/>
    <property type="match status" value="1"/>
</dbReference>
<gene>
    <name evidence="5" type="ORF">GWO68_16535</name>
</gene>
<name>A0A6B2H538_9BACT</name>
<organism evidence="5 6">
    <name type="scientific">Pontibacter fetidus</name>
    <dbReference type="NCBI Taxonomy" id="2700082"/>
    <lineage>
        <taxon>Bacteria</taxon>
        <taxon>Pseudomonadati</taxon>
        <taxon>Bacteroidota</taxon>
        <taxon>Cytophagia</taxon>
        <taxon>Cytophagales</taxon>
        <taxon>Hymenobacteraceae</taxon>
        <taxon>Pontibacter</taxon>
    </lineage>
</organism>
<dbReference type="Proteomes" id="UP000478546">
    <property type="component" value="Unassembled WGS sequence"/>
</dbReference>
<comment type="similarity">
    <text evidence="1">Belongs to the glycosyltransferase 2 family.</text>
</comment>
<evidence type="ECO:0000256" key="2">
    <source>
        <dbReference type="ARBA" id="ARBA00022676"/>
    </source>
</evidence>
<evidence type="ECO:0000259" key="4">
    <source>
        <dbReference type="Pfam" id="PF00535"/>
    </source>
</evidence>
<keyword evidence="2" id="KW-0328">Glycosyltransferase</keyword>
<dbReference type="InterPro" id="IPR001173">
    <property type="entry name" value="Glyco_trans_2-like"/>
</dbReference>
<proteinExistence type="inferred from homology"/>
<evidence type="ECO:0000256" key="3">
    <source>
        <dbReference type="ARBA" id="ARBA00022679"/>
    </source>
</evidence>